<dbReference type="Proteomes" id="UP001642406">
    <property type="component" value="Unassembled WGS sequence"/>
</dbReference>
<feature type="domain" description="Transcription factor Tfb2 C-terminal" evidence="11">
    <location>
        <begin position="467"/>
        <end position="532"/>
    </location>
</feature>
<sequence length="540" mass="58410">MASTPSLTLSDYLEKQPGTSFRRLYQQPSTTLAIFRRMLPSLAKAFVRMILYLDGPLLLDTLDTMVTPDAKRQKDQALSILRALHIVQITAASRDKPQEIMLTANFKNSFRLALEGGGQQNSFGVPSVKPVAADMDIGFLDRFARRKWEDILHYVVNSVGMTSSGSRDGPDGMPSGVGGGGGGSGGSGPKSTVKELLLAGRLVERRSGMPGGVGITQTGFTFLLQAANAQVWTLLLQWLEAVDLAGREGHAGHNGVDSVDMLSFLFMLSTLELGRAYDTNALTEPRRNMLPSLMDFGLVYIPPHERASQYFPTRLATTLTGGAGGGGASDSTGTGNAVGGGFRSVKAGFAAATADSVAAAGLPPVPGADSGSGGKAQGSVIIETNFRMYAFTSSPLQIAVLALFVKLNQRFPGMVAGKMSRESIRRAISYGITSDQIISYLAANAHEQMHRFAAANHRPVLPPTVVDQIRLWELENERMKSSKGFLFKDFETAREYDMMAQYADEIGVLVYRNDKKRHFFVTKHEQLVAYLKARKKADQA</sequence>
<evidence type="ECO:0000259" key="11">
    <source>
        <dbReference type="Pfam" id="PF18307"/>
    </source>
</evidence>
<dbReference type="InterPro" id="IPR040662">
    <property type="entry name" value="Tfb2_C"/>
</dbReference>
<evidence type="ECO:0000256" key="8">
    <source>
        <dbReference type="ARBA" id="ARBA00023242"/>
    </source>
</evidence>
<comment type="similarity">
    <text evidence="3 9">Belongs to the TFB2 family.</text>
</comment>
<evidence type="ECO:0000256" key="9">
    <source>
        <dbReference type="RuleBase" id="RU364024"/>
    </source>
</evidence>
<evidence type="ECO:0000313" key="12">
    <source>
        <dbReference type="EMBL" id="CAK7227119.1"/>
    </source>
</evidence>
<feature type="compositionally biased region" description="Gly residues" evidence="10">
    <location>
        <begin position="175"/>
        <end position="188"/>
    </location>
</feature>
<feature type="region of interest" description="Disordered" evidence="10">
    <location>
        <begin position="163"/>
        <end position="190"/>
    </location>
</feature>
<dbReference type="Pfam" id="PF18307">
    <property type="entry name" value="Tfb2_C"/>
    <property type="match status" value="1"/>
</dbReference>
<dbReference type="PANTHER" id="PTHR13152">
    <property type="entry name" value="TFIIH, POLYPEPTIDE 4"/>
    <property type="match status" value="1"/>
</dbReference>
<reference evidence="12 13" key="1">
    <citation type="submission" date="2024-01" db="EMBL/GenBank/DDBJ databases">
        <authorList>
            <person name="Allen C."/>
            <person name="Tagirdzhanova G."/>
        </authorList>
    </citation>
    <scope>NUCLEOTIDE SEQUENCE [LARGE SCALE GENOMIC DNA]</scope>
</reference>
<dbReference type="PANTHER" id="PTHR13152:SF0">
    <property type="entry name" value="GENERAL TRANSCRIPTION FACTOR IIH SUBUNIT 4"/>
    <property type="match status" value="1"/>
</dbReference>
<organism evidence="12 13">
    <name type="scientific">Sporothrix bragantina</name>
    <dbReference type="NCBI Taxonomy" id="671064"/>
    <lineage>
        <taxon>Eukaryota</taxon>
        <taxon>Fungi</taxon>
        <taxon>Dikarya</taxon>
        <taxon>Ascomycota</taxon>
        <taxon>Pezizomycotina</taxon>
        <taxon>Sordariomycetes</taxon>
        <taxon>Sordariomycetidae</taxon>
        <taxon>Ophiostomatales</taxon>
        <taxon>Ophiostomataceae</taxon>
        <taxon>Sporothrix</taxon>
    </lineage>
</organism>
<comment type="caution">
    <text evidence="12">The sequence shown here is derived from an EMBL/GenBank/DDBJ whole genome shotgun (WGS) entry which is preliminary data.</text>
</comment>
<dbReference type="InterPro" id="IPR004598">
    <property type="entry name" value="TFIIH_p52/Tfb2"/>
</dbReference>
<evidence type="ECO:0000256" key="6">
    <source>
        <dbReference type="ARBA" id="ARBA00023163"/>
    </source>
</evidence>
<accession>A0ABP0C560</accession>
<evidence type="ECO:0000256" key="10">
    <source>
        <dbReference type="SAM" id="MobiDB-lite"/>
    </source>
</evidence>
<proteinExistence type="inferred from homology"/>
<evidence type="ECO:0000313" key="13">
    <source>
        <dbReference type="Proteomes" id="UP001642406"/>
    </source>
</evidence>
<keyword evidence="7 9" id="KW-0234">DNA repair</keyword>
<dbReference type="NCBIfam" id="TIGR00625">
    <property type="entry name" value="tfb2"/>
    <property type="match status" value="1"/>
</dbReference>
<evidence type="ECO:0000256" key="2">
    <source>
        <dbReference type="ARBA" id="ARBA00004123"/>
    </source>
</evidence>
<evidence type="ECO:0000256" key="4">
    <source>
        <dbReference type="ARBA" id="ARBA00022763"/>
    </source>
</evidence>
<gene>
    <name evidence="12" type="primary">TFB2</name>
    <name evidence="12" type="ORF">SBRCBS47491_006461</name>
</gene>
<comment type="function">
    <text evidence="9">Component of the general transcription and DNA repair factor IIH (TFIIH) core complex which is involved in general and transcription-coupled nucleotide excision repair (NER) of damaged DNA.</text>
</comment>
<dbReference type="Gene3D" id="3.30.70.2610">
    <property type="match status" value="1"/>
</dbReference>
<dbReference type="EMBL" id="CAWUHC010000063">
    <property type="protein sequence ID" value="CAK7227119.1"/>
    <property type="molecule type" value="Genomic_DNA"/>
</dbReference>
<comment type="subcellular location">
    <subcellularLocation>
        <location evidence="2 9">Nucleus</location>
    </subcellularLocation>
</comment>
<keyword evidence="8 9" id="KW-0539">Nucleus</keyword>
<dbReference type="Pfam" id="PF03849">
    <property type="entry name" value="Tfb2"/>
    <property type="match status" value="1"/>
</dbReference>
<keyword evidence="13" id="KW-1185">Reference proteome</keyword>
<name>A0ABP0C560_9PEZI</name>
<evidence type="ECO:0000256" key="5">
    <source>
        <dbReference type="ARBA" id="ARBA00023015"/>
    </source>
</evidence>
<keyword evidence="5 9" id="KW-0805">Transcription regulation</keyword>
<keyword evidence="6 9" id="KW-0804">Transcription</keyword>
<protein>
    <recommendedName>
        <fullName evidence="9">RNA polymerase II transcription factor B subunit 2</fullName>
    </recommendedName>
</protein>
<evidence type="ECO:0000256" key="1">
    <source>
        <dbReference type="ARBA" id="ARBA00002817"/>
    </source>
</evidence>
<comment type="function">
    <text evidence="1">Component of the general transcription and DNA repair factor IIH (TFIIH) core complex, which is involved in general and transcription-coupled nucleotide excision repair (NER) of damaged DNA and, when complexed to TFIIK, in RNA transcription by RNA polymerase II. In NER, TFIIH acts by opening DNA around the lesion to allow the excision of the damaged oligonucleotide and its replacement by a new DNA fragment. In transcription, TFIIH has an essential role in transcription initiation. When the pre-initiation complex (PIC) has been established, TFIIH is required for promoter opening and promoter escape. Phosphorylation of the C-terminal tail (CTD) of the largest subunit of RNA polymerase II by the kinase module TFIIK controls the initiation of transcription.</text>
</comment>
<evidence type="ECO:0000256" key="3">
    <source>
        <dbReference type="ARBA" id="ARBA00007132"/>
    </source>
</evidence>
<evidence type="ECO:0000256" key="7">
    <source>
        <dbReference type="ARBA" id="ARBA00023204"/>
    </source>
</evidence>
<keyword evidence="4 9" id="KW-0227">DNA damage</keyword>